<keyword evidence="6" id="KW-1185">Reference proteome</keyword>
<proteinExistence type="predicted"/>
<name>A0AAV1N237_SCOSC</name>
<keyword evidence="1" id="KW-0430">Lectin</keyword>
<comment type="caution">
    <text evidence="5">The sequence shown here is derived from an EMBL/GenBank/DDBJ whole genome shotgun (WGS) entry which is preliminary data.</text>
</comment>
<evidence type="ECO:0000256" key="3">
    <source>
        <dbReference type="SAM" id="Phobius"/>
    </source>
</evidence>
<evidence type="ECO:0000313" key="5">
    <source>
        <dbReference type="EMBL" id="CAK6953333.1"/>
    </source>
</evidence>
<dbReference type="InterPro" id="IPR050111">
    <property type="entry name" value="C-type_lectin/snaclec_domain"/>
</dbReference>
<dbReference type="SMART" id="SM00034">
    <property type="entry name" value="CLECT"/>
    <property type="match status" value="1"/>
</dbReference>
<dbReference type="Pfam" id="PF00059">
    <property type="entry name" value="Lectin_C"/>
    <property type="match status" value="1"/>
</dbReference>
<sequence>MATVFNEEESEIAMVYENLHGDSARSHCGKDRKVSAVQPGMKLYRLVAVSFGLLCLLQVALNISLHLSLSSYYSFCSLDNKTLDMEASIETLTEERDELKKKLSDFDYYSQQGWVYFSGSFYYVSEIKKTWNNSRYDCLKRGADLLIVNTKEKQEFLHHLQRRIWIGLTDREIEGTWKWVDGSPLKTSFWHPREPNSYRGKNEDCVNTVFYTDEKSWNDAKCEERYFWICEKKMFS</sequence>
<accession>A0AAV1N237</accession>
<dbReference type="AlphaFoldDB" id="A0AAV1N237"/>
<evidence type="ECO:0000256" key="1">
    <source>
        <dbReference type="ARBA" id="ARBA00022734"/>
    </source>
</evidence>
<reference evidence="5 6" key="1">
    <citation type="submission" date="2024-01" db="EMBL/GenBank/DDBJ databases">
        <authorList>
            <person name="Alioto T."/>
            <person name="Alioto T."/>
            <person name="Gomez Garrido J."/>
        </authorList>
    </citation>
    <scope>NUCLEOTIDE SEQUENCE [LARGE SCALE GENOMIC DNA]</scope>
</reference>
<evidence type="ECO:0000259" key="4">
    <source>
        <dbReference type="PROSITE" id="PS50041"/>
    </source>
</evidence>
<dbReference type="Gene3D" id="3.10.100.10">
    <property type="entry name" value="Mannose-Binding Protein A, subunit A"/>
    <property type="match status" value="1"/>
</dbReference>
<dbReference type="InterPro" id="IPR016186">
    <property type="entry name" value="C-type_lectin-like/link_sf"/>
</dbReference>
<feature type="transmembrane region" description="Helical" evidence="3">
    <location>
        <begin position="43"/>
        <end position="61"/>
    </location>
</feature>
<dbReference type="PROSITE" id="PS00615">
    <property type="entry name" value="C_TYPE_LECTIN_1"/>
    <property type="match status" value="1"/>
</dbReference>
<organism evidence="5 6">
    <name type="scientific">Scomber scombrus</name>
    <name type="common">Atlantic mackerel</name>
    <name type="synonym">Scomber vernalis</name>
    <dbReference type="NCBI Taxonomy" id="13677"/>
    <lineage>
        <taxon>Eukaryota</taxon>
        <taxon>Metazoa</taxon>
        <taxon>Chordata</taxon>
        <taxon>Craniata</taxon>
        <taxon>Vertebrata</taxon>
        <taxon>Euteleostomi</taxon>
        <taxon>Actinopterygii</taxon>
        <taxon>Neopterygii</taxon>
        <taxon>Teleostei</taxon>
        <taxon>Neoteleostei</taxon>
        <taxon>Acanthomorphata</taxon>
        <taxon>Pelagiaria</taxon>
        <taxon>Scombriformes</taxon>
        <taxon>Scombridae</taxon>
        <taxon>Scomber</taxon>
    </lineage>
</organism>
<dbReference type="InterPro" id="IPR033989">
    <property type="entry name" value="CD209-like_CTLD"/>
</dbReference>
<dbReference type="SUPFAM" id="SSF56436">
    <property type="entry name" value="C-type lectin-like"/>
    <property type="match status" value="1"/>
</dbReference>
<dbReference type="InterPro" id="IPR018378">
    <property type="entry name" value="C-type_lectin_CS"/>
</dbReference>
<feature type="domain" description="C-type lectin" evidence="4">
    <location>
        <begin position="117"/>
        <end position="231"/>
    </location>
</feature>
<keyword evidence="3" id="KW-0472">Membrane</keyword>
<dbReference type="InterPro" id="IPR016187">
    <property type="entry name" value="CTDL_fold"/>
</dbReference>
<protein>
    <submittedName>
        <fullName evidence="5">CD209 antigen-like protein E</fullName>
    </submittedName>
</protein>
<keyword evidence="2" id="KW-1015">Disulfide bond</keyword>
<dbReference type="Proteomes" id="UP001314229">
    <property type="component" value="Unassembled WGS sequence"/>
</dbReference>
<keyword evidence="3" id="KW-0812">Transmembrane</keyword>
<dbReference type="InterPro" id="IPR001304">
    <property type="entry name" value="C-type_lectin-like"/>
</dbReference>
<dbReference type="PROSITE" id="PS50041">
    <property type="entry name" value="C_TYPE_LECTIN_2"/>
    <property type="match status" value="1"/>
</dbReference>
<keyword evidence="3" id="KW-1133">Transmembrane helix</keyword>
<dbReference type="CDD" id="cd03590">
    <property type="entry name" value="CLECT_DC-SIGN_like"/>
    <property type="match status" value="1"/>
</dbReference>
<gene>
    <name evidence="5" type="ORF">FSCOSCO3_A035614</name>
</gene>
<dbReference type="PANTHER" id="PTHR22803">
    <property type="entry name" value="MANNOSE, PHOSPHOLIPASE, LECTIN RECEPTOR RELATED"/>
    <property type="match status" value="1"/>
</dbReference>
<evidence type="ECO:0000256" key="2">
    <source>
        <dbReference type="ARBA" id="ARBA00023157"/>
    </source>
</evidence>
<evidence type="ECO:0000313" key="6">
    <source>
        <dbReference type="Proteomes" id="UP001314229"/>
    </source>
</evidence>
<dbReference type="GO" id="GO:0030246">
    <property type="term" value="F:carbohydrate binding"/>
    <property type="evidence" value="ECO:0007669"/>
    <property type="project" value="UniProtKB-KW"/>
</dbReference>
<dbReference type="EMBL" id="CAWUFR010000013">
    <property type="protein sequence ID" value="CAK6953333.1"/>
    <property type="molecule type" value="Genomic_DNA"/>
</dbReference>